<dbReference type="Proteomes" id="UP000239239">
    <property type="component" value="Unassembled WGS sequence"/>
</dbReference>
<name>A0A2S6F9K4_LEGPN</name>
<evidence type="ECO:0000313" key="3">
    <source>
        <dbReference type="EMBL" id="PPK34107.1"/>
    </source>
</evidence>
<comment type="caution">
    <text evidence="3">The sequence shown here is derived from an EMBL/GenBank/DDBJ whole genome shotgun (WGS) entry which is preliminary data.</text>
</comment>
<dbReference type="RefSeq" id="WP_080272186.1">
    <property type="nucleotide sequence ID" value="NZ_CP017601.1"/>
</dbReference>
<dbReference type="EMBL" id="PQWY01000001">
    <property type="protein sequence ID" value="PPK34107.1"/>
    <property type="molecule type" value="Genomic_DNA"/>
</dbReference>
<proteinExistence type="predicted"/>
<protein>
    <submittedName>
        <fullName evidence="3">SdhB</fullName>
    </submittedName>
</protein>
<keyword evidence="2" id="KW-0472">Membrane</keyword>
<keyword evidence="2" id="KW-1133">Transmembrane helix</keyword>
<feature type="region of interest" description="Disordered" evidence="1">
    <location>
        <begin position="695"/>
        <end position="724"/>
    </location>
</feature>
<keyword evidence="2" id="KW-0812">Transmembrane</keyword>
<reference evidence="3 4" key="1">
    <citation type="submission" date="2018-02" db="EMBL/GenBank/DDBJ databases">
        <title>Draft genome sequences of four Legionella pneumophila clinical strains isolated in Ontario.</title>
        <authorList>
            <person name="Fortuna A."/>
            <person name="Ramnarine R."/>
            <person name="Li A."/>
            <person name="Frantz C."/>
            <person name="Mallo G."/>
        </authorList>
    </citation>
    <scope>NUCLEOTIDE SEQUENCE [LARGE SCALE GENOMIC DNA]</scope>
    <source>
        <strain evidence="3 4">LG61</strain>
    </source>
</reference>
<evidence type="ECO:0000256" key="2">
    <source>
        <dbReference type="SAM" id="Phobius"/>
    </source>
</evidence>
<gene>
    <name evidence="3" type="ORF">C3928_01070</name>
</gene>
<sequence>MLLLSIEVINMPDHNSSDIPLSQQINEVRGLLLKALKAQLDDLIAEKLTPQPSGVPFVHFEKDPPQIATLKKVINCLYHAEEAFKSWESIDTSTLLGKAKAAPKLIRALTQIYKSLGLLDEATPEIRRVIADNYHLLEPLFTQAYTIVQESGWLSEFMEMDVTDKASKVIFQGMDLLGPDIGKSEDTHPLIDAFSKISKLVETVSTLQEKSMTGKEKERAVELVRSLLDDLDNNPFISKLSISDFEDSKAIKDLLEWFKNIQDDGFDFSKKSIQQYVSWANHYLPTLITFADQLERQNYLKPGSLSTNLCSQIEHLGKQMNGILSEPNFGITERVVSIESLKGKREQQIHNAQVNSVRAIMATEKQQAATADFYRILEAYKGMNLSQVTEPDRILLRQLYPQIQTALAHASLDLENLLTSVLNTTGPEKTAPKPKSWWELAKDGLGYVASYVVNYNVDKILGTRESVDRFLSSQIASEQFKILIAEKAREKLRTGSDKLEETALQYKAEVRVNAIKSTLRKQPSQREAPPSTFVAVKPSKLVNLRGTLTAIQEMQLSTTVNSTRTNVDTLIHRHLPEKYQACFSTLPYKISENDPGLVKQIKTVENNLFQLEKALKDFEKIDLSYGIMIRLHYFIAIASAASKLKSSVKELSPEGQKALAPLLQQIMTLGSSFSDTNYTANDLSALQQLKIEGQARPGSPLETSPEKTKTLPEETVKGNEKKPKEKTTELLDYADKISAARALLLSKFKSTLSPAIADSLNPQEHGVPFVHLDQDPPQTAAIKKIINSMYHAECALKTWHGIDTSTTLGKIAAAHQGVAALSQVYKSFTLFTEDFSDIHNLIRENHDLIAPVIIEANKLVKEYGWASQFSELNVAQKLGSILGQGINTVQPKTDEITQTASLVKLFSEIPRLLNNMSSSLDQNAEKSVDELRINSKKIEAIGAVFELFFEENAYLLSIFKGFSAISGLLELNKKIQREGNNLQEVTIRQYQKWLKEGYPNLMMMLDEIETRHYLTPGLLSAPIALELDQINDKLNEIIETKPDFKLQKIPLSFYMGDKRMERLMAKKTEHCLALIQIEEQKKAVNTFFGILKNYSGQPLSNIKPNELVQLRLAFVKIQSAMANSNLELSNDFVAALNQLETSPPEESNKIKVTVSQLIKLQPTVENNLNEHKKSCELKIAVIDKALDHVIAKSFELKSDVSKEINMPQLRRTFLEIEGKKPAVGPGELKPTSVSSLNTVRGNLAYIQELKLSSTVGMIREQFSALTRDNFSTRVQKYLIKPQGKPLHVINDKDPLMVRQIKEVENGLYHLETALKQFEQMKKSDSLVSQTKALVEIANHAHELKMAVERFSPELKQHYGPVVRTALSFSNKVQSINYNKEDWADLQFILNRAHKELLKRKTPRDHRIEKAFFDAGIREVQIDRTESVGKKAARLGVKYAHLASPQLEKARSYLSSRYKNAFGQQPKLIRSLTREQLANEEFMSAEISRLKEALEEKYGFNLTTIKVILDLLEQIQRAGAQAAEVAGMVNTLVTYDFPKIKENAYRDLLTRLSQEEDYLNLKPGTLINPAMAAVNQLFLSAALELDMPFSKKLSILDDTTYINILVRQTESDLQTLKTKLSEDPSNHEIAFEIEIKNDKLVFLRQQMTLLEDKNPNQTRNVLLDMQFEVSLRNHLVYTTLKAPIAQEYEQIAREYYKKNKNRFLYADDCSKELLQGFKEFEKKHLPDHLIVFEAYDRLRLFSAKLPPKNQDVKEYIENINRELQNRDIPIEQRASKVKSLPNDAVFIEKLSSADKGTHFLRKFIQFITIITASITEAIKTGGSLIYIYRQKQMEQSIKNIEKSISFKEELHTIKNTDGSSPRKREGKEGEIEFTKM</sequence>
<feature type="compositionally biased region" description="Basic and acidic residues" evidence="1">
    <location>
        <begin position="704"/>
        <end position="724"/>
    </location>
</feature>
<feature type="transmembrane region" description="Helical" evidence="2">
    <location>
        <begin position="1802"/>
        <end position="1827"/>
    </location>
</feature>
<feature type="region of interest" description="Disordered" evidence="1">
    <location>
        <begin position="1853"/>
        <end position="1875"/>
    </location>
</feature>
<accession>A0A2S6F9K4</accession>
<organism evidence="3 4">
    <name type="scientific">Legionella pneumophila</name>
    <dbReference type="NCBI Taxonomy" id="446"/>
    <lineage>
        <taxon>Bacteria</taxon>
        <taxon>Pseudomonadati</taxon>
        <taxon>Pseudomonadota</taxon>
        <taxon>Gammaproteobacteria</taxon>
        <taxon>Legionellales</taxon>
        <taxon>Legionellaceae</taxon>
        <taxon>Legionella</taxon>
    </lineage>
</organism>
<evidence type="ECO:0000256" key="1">
    <source>
        <dbReference type="SAM" id="MobiDB-lite"/>
    </source>
</evidence>
<evidence type="ECO:0000313" key="4">
    <source>
        <dbReference type="Proteomes" id="UP000239239"/>
    </source>
</evidence>
<dbReference type="OrthoDB" id="5631823at2"/>